<proteinExistence type="predicted"/>
<dbReference type="Gene3D" id="3.40.190.10">
    <property type="entry name" value="Periplasmic binding protein-like II"/>
    <property type="match status" value="2"/>
</dbReference>
<dbReference type="PANTHER" id="PTHR43649:SF33">
    <property type="entry name" value="POLYGALACTURONAN_RHAMNOGALACTURONAN-BINDING PROTEIN YTCQ"/>
    <property type="match status" value="1"/>
</dbReference>
<dbReference type="EMBL" id="SMRT01000003">
    <property type="protein sequence ID" value="TDF98702.1"/>
    <property type="molecule type" value="Genomic_DNA"/>
</dbReference>
<dbReference type="InterPro" id="IPR050490">
    <property type="entry name" value="Bact_solute-bd_prot1"/>
</dbReference>
<evidence type="ECO:0000313" key="6">
    <source>
        <dbReference type="EMBL" id="TDF98702.1"/>
    </source>
</evidence>
<name>A0A4R5KTE4_9BACL</name>
<evidence type="ECO:0000313" key="7">
    <source>
        <dbReference type="Proteomes" id="UP000295636"/>
    </source>
</evidence>
<sequence>MLRMKWMLLLILVAALPVGWFVYTRWLPATPPASKPHLTVLLKMGDAFRSQNNPYIAKLTEELGIDLEIMTVPASSYNERLDVLMASGRAPDIVQINWAGEENLPGWVRNGLIMPIQLDRAPNIDLNVTPSLLSMMKVGGNDQVYGVPGVTTSFPYGVIVRKDWLERLELPEPRTREDFERVMEAFVTQDPDGNGKADTYGITSWRLNEFGGVFGGSFKTDYLWNSLHPDASESANVVQLREQQGGYPALLDFARKAYANRWLDPDFLSLSRPEQKFILGKIGLIGAYTYETVQLEKELQAFVPGAKLEWLLGPSDDEGRIWNFVPESYGYNGAGSMMGSNAVFAITKNAPYNTALAFLDKMNTREMIQLSNLGVKGIHYDSFDPNRSILSRTEAQNAAVKRDLFGISDTFRGESLARLGDNAIENERLEYYRKKGQMLITNPISYSMGFAPETVRFSMTHPAYAEQTKNGELQVVVGSLSLSQLQENIKRDSLGARADLIKSVRARYTQLLNMQK</sequence>
<dbReference type="Pfam" id="PF01547">
    <property type="entry name" value="SBP_bac_1"/>
    <property type="match status" value="1"/>
</dbReference>
<dbReference type="InterPro" id="IPR006059">
    <property type="entry name" value="SBP"/>
</dbReference>
<dbReference type="Proteomes" id="UP000295636">
    <property type="component" value="Unassembled WGS sequence"/>
</dbReference>
<accession>A0A4R5KTE4</accession>
<comment type="caution">
    <text evidence="6">The sequence shown here is derived from an EMBL/GenBank/DDBJ whole genome shotgun (WGS) entry which is preliminary data.</text>
</comment>
<evidence type="ECO:0000256" key="5">
    <source>
        <dbReference type="ARBA" id="ARBA00023288"/>
    </source>
</evidence>
<evidence type="ECO:0000256" key="3">
    <source>
        <dbReference type="ARBA" id="ARBA00023136"/>
    </source>
</evidence>
<keyword evidence="5" id="KW-0449">Lipoprotein</keyword>
<dbReference type="SUPFAM" id="SSF53850">
    <property type="entry name" value="Periplasmic binding protein-like II"/>
    <property type="match status" value="1"/>
</dbReference>
<keyword evidence="3" id="KW-0472">Membrane</keyword>
<protein>
    <submittedName>
        <fullName evidence="6">Extracellular solute-binding protein</fullName>
    </submittedName>
</protein>
<organism evidence="6 7">
    <name type="scientific">Paenibacillus piri</name>
    <dbReference type="NCBI Taxonomy" id="2547395"/>
    <lineage>
        <taxon>Bacteria</taxon>
        <taxon>Bacillati</taxon>
        <taxon>Bacillota</taxon>
        <taxon>Bacilli</taxon>
        <taxon>Bacillales</taxon>
        <taxon>Paenibacillaceae</taxon>
        <taxon>Paenibacillus</taxon>
    </lineage>
</organism>
<dbReference type="OrthoDB" id="2021385at2"/>
<evidence type="ECO:0000256" key="4">
    <source>
        <dbReference type="ARBA" id="ARBA00023139"/>
    </source>
</evidence>
<keyword evidence="7" id="KW-1185">Reference proteome</keyword>
<evidence type="ECO:0000256" key="2">
    <source>
        <dbReference type="ARBA" id="ARBA00022729"/>
    </source>
</evidence>
<dbReference type="AlphaFoldDB" id="A0A4R5KTE4"/>
<keyword evidence="4" id="KW-0564">Palmitate</keyword>
<keyword evidence="1" id="KW-1003">Cell membrane</keyword>
<reference evidence="6 7" key="1">
    <citation type="submission" date="2019-03" db="EMBL/GenBank/DDBJ databases">
        <title>This is whole genome sequence of Paenibacillus sp MS74 strain.</title>
        <authorList>
            <person name="Trinh H.N."/>
        </authorList>
    </citation>
    <scope>NUCLEOTIDE SEQUENCE [LARGE SCALE GENOMIC DNA]</scope>
    <source>
        <strain evidence="6 7">MS74</strain>
    </source>
</reference>
<dbReference type="PANTHER" id="PTHR43649">
    <property type="entry name" value="ARABINOSE-BINDING PROTEIN-RELATED"/>
    <property type="match status" value="1"/>
</dbReference>
<evidence type="ECO:0000256" key="1">
    <source>
        <dbReference type="ARBA" id="ARBA00022475"/>
    </source>
</evidence>
<gene>
    <name evidence="6" type="ORF">E1757_09215</name>
</gene>
<keyword evidence="2" id="KW-0732">Signal</keyword>